<organism evidence="1 2">
    <name type="scientific">Mycolicibacterium celeriflavum</name>
    <name type="common">Mycobacterium celeriflavum</name>
    <dbReference type="NCBI Taxonomy" id="1249101"/>
    <lineage>
        <taxon>Bacteria</taxon>
        <taxon>Bacillati</taxon>
        <taxon>Actinomycetota</taxon>
        <taxon>Actinomycetes</taxon>
        <taxon>Mycobacteriales</taxon>
        <taxon>Mycobacteriaceae</taxon>
        <taxon>Mycolicibacterium</taxon>
    </lineage>
</organism>
<protein>
    <recommendedName>
        <fullName evidence="3">Adhesin domain-containing protein</fullName>
    </recommendedName>
</protein>
<name>A0A7I7RMG2_MYCCF</name>
<accession>A0A7I7RMG2</accession>
<keyword evidence="2" id="KW-1185">Reference proteome</keyword>
<proteinExistence type="predicted"/>
<dbReference type="AlphaFoldDB" id="A0A7I7RMG2"/>
<gene>
    <name evidence="1" type="ORF">MCEL_40630</name>
</gene>
<reference evidence="1 2" key="1">
    <citation type="journal article" date="2019" name="Emerg. Microbes Infect.">
        <title>Comprehensive subspecies identification of 175 nontuberculous mycobacteria species based on 7547 genomic profiles.</title>
        <authorList>
            <person name="Matsumoto Y."/>
            <person name="Kinjo T."/>
            <person name="Motooka D."/>
            <person name="Nabeya D."/>
            <person name="Jung N."/>
            <person name="Uechi K."/>
            <person name="Horii T."/>
            <person name="Iida T."/>
            <person name="Fujita J."/>
            <person name="Nakamura S."/>
        </authorList>
    </citation>
    <scope>NUCLEOTIDE SEQUENCE [LARGE SCALE GENOMIC DNA]</scope>
    <source>
        <strain evidence="1 2">JCM 18439</strain>
    </source>
</reference>
<dbReference type="RefSeq" id="WP_163689938.1">
    <property type="nucleotide sequence ID" value="NZ_AP022591.1"/>
</dbReference>
<sequence length="264" mass="27147">MRALLVAIAALVSGATLAGLGVLAFGIADSRIVTHTQALPADMQLLTIDTGEVPVAVRIVADDSATEPRVDLRMVTRADGPPPAVITDSGSSRVTLGDAASGFLSYIGTGELTVVLPPDVARGLRVTVNHRTGPLTTDADLDHLVANVDDGTVTLGGSARVIDVEVRHGDISTNARIAVSETFRATAETGSISMEFRAAPRTTEAIARGNVTVGLPGSEPYRVRAETDMPHGVTTVTVPETADPSAPGLTALSKSGNVKVIELG</sequence>
<evidence type="ECO:0008006" key="3">
    <source>
        <dbReference type="Google" id="ProtNLM"/>
    </source>
</evidence>
<dbReference type="KEGG" id="mcee:MCEL_40630"/>
<evidence type="ECO:0000313" key="1">
    <source>
        <dbReference type="EMBL" id="BBY45768.1"/>
    </source>
</evidence>
<dbReference type="EMBL" id="AP022591">
    <property type="protein sequence ID" value="BBY45768.1"/>
    <property type="molecule type" value="Genomic_DNA"/>
</dbReference>
<evidence type="ECO:0000313" key="2">
    <source>
        <dbReference type="Proteomes" id="UP000466431"/>
    </source>
</evidence>
<dbReference type="Proteomes" id="UP000466431">
    <property type="component" value="Chromosome"/>
</dbReference>